<dbReference type="GO" id="GO:0004589">
    <property type="term" value="F:dihydroorotate dehydrogenase (NAD+) activity"/>
    <property type="evidence" value="ECO:0007669"/>
    <property type="project" value="UniProtKB-EC"/>
</dbReference>
<feature type="binding site" evidence="12">
    <location>
        <begin position="247"/>
        <end position="248"/>
    </location>
    <ligand>
        <name>FMN</name>
        <dbReference type="ChEBI" id="CHEBI:58210"/>
    </ligand>
</feature>
<dbReference type="InterPro" id="IPR049622">
    <property type="entry name" value="Dihydroorotate_DH_I"/>
</dbReference>
<dbReference type="InterPro" id="IPR033888">
    <property type="entry name" value="DHOD_1B"/>
</dbReference>
<feature type="binding site" evidence="12">
    <location>
        <position position="195"/>
    </location>
    <ligand>
        <name>FMN</name>
        <dbReference type="ChEBI" id="CHEBI:58210"/>
    </ligand>
</feature>
<dbReference type="NCBIfam" id="NF005574">
    <property type="entry name" value="PRK07259.1"/>
    <property type="match status" value="1"/>
</dbReference>
<comment type="function">
    <text evidence="1">Catalyzes the conversion of dihydroorotate to orotate with NAD(+) as electron acceptor.</text>
</comment>
<dbReference type="InterPro" id="IPR013785">
    <property type="entry name" value="Aldolase_TIM"/>
</dbReference>
<keyword evidence="6 12" id="KW-0285">Flavoprotein</keyword>
<comment type="caution">
    <text evidence="12">Lacks conserved residue(s) required for the propagation of feature annotation.</text>
</comment>
<dbReference type="NCBIfam" id="TIGR01037">
    <property type="entry name" value="pyrD_sub1_fam"/>
    <property type="match status" value="1"/>
</dbReference>
<comment type="similarity">
    <text evidence="4 12">Belongs to the dihydroorotate dehydrogenase family. Type 1 subfamily.</text>
</comment>
<feature type="binding site" evidence="12">
    <location>
        <position position="131"/>
    </location>
    <ligand>
        <name>FMN</name>
        <dbReference type="ChEBI" id="CHEBI:58210"/>
    </ligand>
</feature>
<evidence type="ECO:0000256" key="7">
    <source>
        <dbReference type="ARBA" id="ARBA00022643"/>
    </source>
</evidence>
<dbReference type="STRING" id="2741.SAMN04489866_102242"/>
<dbReference type="PANTHER" id="PTHR48109:SF1">
    <property type="entry name" value="DIHYDROOROTATE DEHYDROGENASE (FUMARATE)"/>
    <property type="match status" value="1"/>
</dbReference>
<comment type="pathway">
    <text evidence="3">Pyrimidine metabolism; UMP biosynthesis via de novo pathway; orotate from (S)-dihydroorotate (NAD(+) route): step 1/1.</text>
</comment>
<dbReference type="EMBL" id="FNAF01000002">
    <property type="protein sequence ID" value="SDD32680.1"/>
    <property type="molecule type" value="Genomic_DNA"/>
</dbReference>
<dbReference type="OrthoDB" id="9794954at2"/>
<evidence type="ECO:0000256" key="1">
    <source>
        <dbReference type="ARBA" id="ARBA00003616"/>
    </source>
</evidence>
<feature type="binding site" evidence="12">
    <location>
        <position position="45"/>
    </location>
    <ligand>
        <name>substrate</name>
    </ligand>
</feature>
<dbReference type="RefSeq" id="WP_091791245.1">
    <property type="nucleotide sequence ID" value="NZ_FNAF01000002.1"/>
</dbReference>
<dbReference type="Proteomes" id="UP000198995">
    <property type="component" value="Unassembled WGS sequence"/>
</dbReference>
<dbReference type="InterPro" id="IPR024920">
    <property type="entry name" value="Dihydroorotate_DH_1"/>
</dbReference>
<dbReference type="Gene3D" id="3.20.20.70">
    <property type="entry name" value="Aldolase class I"/>
    <property type="match status" value="1"/>
</dbReference>
<feature type="active site" description="Nucleophile" evidence="12">
    <location>
        <position position="134"/>
    </location>
</feature>
<dbReference type="PANTHER" id="PTHR48109">
    <property type="entry name" value="DIHYDROOROTATE DEHYDROGENASE (QUINONE), MITOCHONDRIAL-RELATED"/>
    <property type="match status" value="1"/>
</dbReference>
<evidence type="ECO:0000256" key="9">
    <source>
        <dbReference type="ARBA" id="ARBA00023002"/>
    </source>
</evidence>
<keyword evidence="10" id="KW-0520">NAD</keyword>
<feature type="binding site" evidence="12">
    <location>
        <position position="221"/>
    </location>
    <ligand>
        <name>FMN</name>
        <dbReference type="ChEBI" id="CHEBI:58210"/>
    </ligand>
</feature>
<reference evidence="14 15" key="1">
    <citation type="submission" date="2016-10" db="EMBL/GenBank/DDBJ databases">
        <authorList>
            <person name="de Groot N.N."/>
        </authorList>
    </citation>
    <scope>NUCLEOTIDE SEQUENCE [LARGE SCALE GENOMIC DNA]</scope>
    <source>
        <strain evidence="14 15">DSM 20475</strain>
    </source>
</reference>
<evidence type="ECO:0000256" key="12">
    <source>
        <dbReference type="HAMAP-Rule" id="MF_00224"/>
    </source>
</evidence>
<evidence type="ECO:0000256" key="10">
    <source>
        <dbReference type="ARBA" id="ARBA00023027"/>
    </source>
</evidence>
<feature type="domain" description="Dihydroorotate dehydrogenase catalytic" evidence="13">
    <location>
        <begin position="4"/>
        <end position="288"/>
    </location>
</feature>
<evidence type="ECO:0000256" key="8">
    <source>
        <dbReference type="ARBA" id="ARBA00022975"/>
    </source>
</evidence>
<dbReference type="AlphaFoldDB" id="A0A1G6TUB7"/>
<dbReference type="PIRSF" id="PIRSF000164">
    <property type="entry name" value="DHO_oxidase"/>
    <property type="match status" value="1"/>
</dbReference>
<dbReference type="EC" id="1.3.-.-" evidence="12"/>
<dbReference type="InterPro" id="IPR012135">
    <property type="entry name" value="Dihydroorotate_DH_1_2"/>
</dbReference>
<gene>
    <name evidence="12" type="primary">pyrD</name>
    <name evidence="14" type="ORF">SAMN04489866_102242</name>
</gene>
<comment type="cofactor">
    <cofactor evidence="12">
        <name>FMN</name>
        <dbReference type="ChEBI" id="CHEBI:58210"/>
    </cofactor>
    <text evidence="12">Binds 1 FMN per subunit.</text>
</comment>
<dbReference type="CDD" id="cd04740">
    <property type="entry name" value="DHOD_1B_like"/>
    <property type="match status" value="1"/>
</dbReference>
<keyword evidence="8 12" id="KW-0665">Pyrimidine biosynthesis</keyword>
<feature type="binding site" evidence="12">
    <location>
        <position position="169"/>
    </location>
    <ligand>
        <name>FMN</name>
        <dbReference type="ChEBI" id="CHEBI:58210"/>
    </ligand>
</feature>
<comment type="catalytic activity">
    <reaction evidence="11">
        <text>(S)-dihydroorotate + NAD(+) = orotate + NADH + H(+)</text>
        <dbReference type="Rhea" id="RHEA:13513"/>
        <dbReference type="ChEBI" id="CHEBI:15378"/>
        <dbReference type="ChEBI" id="CHEBI:30839"/>
        <dbReference type="ChEBI" id="CHEBI:30864"/>
        <dbReference type="ChEBI" id="CHEBI:57540"/>
        <dbReference type="ChEBI" id="CHEBI:57945"/>
        <dbReference type="EC" id="1.3.1.14"/>
    </reaction>
</comment>
<dbReference type="InterPro" id="IPR005720">
    <property type="entry name" value="Dihydroorotate_DH_cat"/>
</dbReference>
<dbReference type="GO" id="GO:0005737">
    <property type="term" value="C:cytoplasm"/>
    <property type="evidence" value="ECO:0007669"/>
    <property type="project" value="UniProtKB-SubCell"/>
</dbReference>
<comment type="catalytic activity">
    <reaction evidence="12">
        <text>(S)-dihydroorotate + A = orotate + AH2</text>
        <dbReference type="Rhea" id="RHEA:18073"/>
        <dbReference type="ChEBI" id="CHEBI:13193"/>
        <dbReference type="ChEBI" id="CHEBI:17499"/>
        <dbReference type="ChEBI" id="CHEBI:30839"/>
        <dbReference type="ChEBI" id="CHEBI:30864"/>
    </reaction>
</comment>
<dbReference type="GO" id="GO:0006207">
    <property type="term" value="P:'de novo' pyrimidine nucleobase biosynthetic process"/>
    <property type="evidence" value="ECO:0007669"/>
    <property type="project" value="TreeGrafter"/>
</dbReference>
<dbReference type="InterPro" id="IPR050074">
    <property type="entry name" value="DHO_dehydrogenase"/>
</dbReference>
<feature type="binding site" evidence="12">
    <location>
        <begin position="45"/>
        <end position="46"/>
    </location>
    <ligand>
        <name>FMN</name>
        <dbReference type="ChEBI" id="CHEBI:58210"/>
    </ligand>
</feature>
<dbReference type="Pfam" id="PF01180">
    <property type="entry name" value="DHO_dh"/>
    <property type="match status" value="1"/>
</dbReference>
<keyword evidence="9 12" id="KW-0560">Oxidoreductase</keyword>
<proteinExistence type="inferred from homology"/>
<evidence type="ECO:0000256" key="6">
    <source>
        <dbReference type="ARBA" id="ARBA00022630"/>
    </source>
</evidence>
<keyword evidence="15" id="KW-1185">Reference proteome</keyword>
<feature type="binding site" evidence="12">
    <location>
        <position position="131"/>
    </location>
    <ligand>
        <name>substrate</name>
    </ligand>
</feature>
<protein>
    <recommendedName>
        <fullName evidence="12">Dihydroorotate dehydrogenase</fullName>
        <shortName evidence="12">DHOD</shortName>
        <shortName evidence="12">DHODase</shortName>
        <shortName evidence="12">DHOdehase</shortName>
        <ecNumber evidence="12">1.3.-.-</ecNumber>
    </recommendedName>
</protein>
<evidence type="ECO:0000256" key="4">
    <source>
        <dbReference type="ARBA" id="ARBA00008008"/>
    </source>
</evidence>
<dbReference type="SUPFAM" id="SSF51395">
    <property type="entry name" value="FMN-linked oxidoreductases"/>
    <property type="match status" value="1"/>
</dbReference>
<feature type="binding site" evidence="12">
    <location>
        <begin position="196"/>
        <end position="197"/>
    </location>
    <ligand>
        <name>substrate</name>
    </ligand>
</feature>
<comment type="subcellular location">
    <subcellularLocation>
        <location evidence="2 12">Cytoplasm</location>
    </subcellularLocation>
</comment>
<evidence type="ECO:0000259" key="13">
    <source>
        <dbReference type="Pfam" id="PF01180"/>
    </source>
</evidence>
<feature type="binding site" evidence="12">
    <location>
        <position position="103"/>
    </location>
    <ligand>
        <name>FMN</name>
        <dbReference type="ChEBI" id="CHEBI:58210"/>
    </ligand>
</feature>
<name>A0A1G6TUB7_PEPNI</name>
<evidence type="ECO:0000256" key="5">
    <source>
        <dbReference type="ARBA" id="ARBA00022490"/>
    </source>
</evidence>
<evidence type="ECO:0000256" key="3">
    <source>
        <dbReference type="ARBA" id="ARBA00004715"/>
    </source>
</evidence>
<feature type="binding site" evidence="12">
    <location>
        <begin position="69"/>
        <end position="73"/>
    </location>
    <ligand>
        <name>substrate</name>
    </ligand>
</feature>
<keyword evidence="5 12" id="KW-0963">Cytoplasm</keyword>
<organism evidence="14 15">
    <name type="scientific">Peptococcus niger</name>
    <dbReference type="NCBI Taxonomy" id="2741"/>
    <lineage>
        <taxon>Bacteria</taxon>
        <taxon>Bacillati</taxon>
        <taxon>Bacillota</taxon>
        <taxon>Clostridia</taxon>
        <taxon>Eubacteriales</taxon>
        <taxon>Peptococcaceae</taxon>
        <taxon>Peptococcus</taxon>
    </lineage>
</organism>
<evidence type="ECO:0000313" key="14">
    <source>
        <dbReference type="EMBL" id="SDD32680.1"/>
    </source>
</evidence>
<accession>A0A1G6TUB7</accession>
<dbReference type="GO" id="GO:0044205">
    <property type="term" value="P:'de novo' UMP biosynthetic process"/>
    <property type="evidence" value="ECO:0007669"/>
    <property type="project" value="UniProtKB-UniRule"/>
</dbReference>
<dbReference type="FunFam" id="3.20.20.70:FF:000027">
    <property type="entry name" value="Dihydropyrimidine dehydrogenase [NADP(+)]"/>
    <property type="match status" value="1"/>
</dbReference>
<keyword evidence="7 12" id="KW-0288">FMN</keyword>
<evidence type="ECO:0000256" key="2">
    <source>
        <dbReference type="ARBA" id="ARBA00004496"/>
    </source>
</evidence>
<feature type="binding site" evidence="12">
    <location>
        <position position="21"/>
    </location>
    <ligand>
        <name>FMN</name>
        <dbReference type="ChEBI" id="CHEBI:58210"/>
    </ligand>
</feature>
<dbReference type="HAMAP" id="MF_00224">
    <property type="entry name" value="DHO_dh_type1"/>
    <property type="match status" value="1"/>
</dbReference>
<sequence>MVDLRVDFCGLTFKNPVSTASGTYGFATEYGAFVPVDRLGSVTTKGLTLEPRQGNPGLRVTETPAGMLNCIGLENPGVDAFIRDILPQMRARLAEADTKIIANISGNTVDDYARMAEKLAACPEVALLEVNISCPNVRAGGLAFGTSCAQAAEVCRAVKGVAAQPVVMKLSPNVTDVTEIALGLQEAGADGLSMINTLMGMVIDVEKQRPLLGNVTGGLSGPAIRPVGVRMVWQVAQAVDIPILAMGGIEKTRDALEYILAGATMVAVGAASFADPLAPMAVVDGLEAYCERHRVAHVRDLIGAAWKEDKRGN</sequence>
<evidence type="ECO:0000313" key="15">
    <source>
        <dbReference type="Proteomes" id="UP000198995"/>
    </source>
</evidence>
<dbReference type="UniPathway" id="UPA00070"/>
<evidence type="ECO:0000256" key="11">
    <source>
        <dbReference type="ARBA" id="ARBA00048996"/>
    </source>
</evidence>